<evidence type="ECO:0000313" key="1">
    <source>
        <dbReference type="EMBL" id="KAH0860042.1"/>
    </source>
</evidence>
<accession>A0ABQ7XVS7</accession>
<name>A0ABQ7XVS7_BRANA</name>
<keyword evidence="2" id="KW-1185">Reference proteome</keyword>
<gene>
    <name evidence="1" type="ORF">HID58_088303</name>
</gene>
<sequence>MGERKLDHGVYCKWWVSPAISKAMDVLPKTFKDFSGWIILRVSRGARGRTFLTTHGGCWFDGERCCGHREESNFTTVATLKRLSGILGGILHSAYFPFRKKKSLWVLLADSNNICFFPKEKASRQIIMQLEKFRLCEKIKSGSRLVLQPLSEVGGMILRQKRVVTLSFTDSPRLFFDSDFSVTEKYLSRFGENGDTTPAIKSSSAAINSFHYVMTVVVRQPLSSLSSTETGWWTSAIGHERNERDTYNQ</sequence>
<proteinExistence type="predicted"/>
<protein>
    <submittedName>
        <fullName evidence="1">Uncharacterized protein</fullName>
    </submittedName>
</protein>
<dbReference type="Proteomes" id="UP000824890">
    <property type="component" value="Unassembled WGS sequence"/>
</dbReference>
<comment type="caution">
    <text evidence="1">The sequence shown here is derived from an EMBL/GenBank/DDBJ whole genome shotgun (WGS) entry which is preliminary data.</text>
</comment>
<dbReference type="EMBL" id="JAGKQM010000019">
    <property type="protein sequence ID" value="KAH0860042.1"/>
    <property type="molecule type" value="Genomic_DNA"/>
</dbReference>
<evidence type="ECO:0000313" key="2">
    <source>
        <dbReference type="Proteomes" id="UP000824890"/>
    </source>
</evidence>
<organism evidence="1 2">
    <name type="scientific">Brassica napus</name>
    <name type="common">Rape</name>
    <dbReference type="NCBI Taxonomy" id="3708"/>
    <lineage>
        <taxon>Eukaryota</taxon>
        <taxon>Viridiplantae</taxon>
        <taxon>Streptophyta</taxon>
        <taxon>Embryophyta</taxon>
        <taxon>Tracheophyta</taxon>
        <taxon>Spermatophyta</taxon>
        <taxon>Magnoliopsida</taxon>
        <taxon>eudicotyledons</taxon>
        <taxon>Gunneridae</taxon>
        <taxon>Pentapetalae</taxon>
        <taxon>rosids</taxon>
        <taxon>malvids</taxon>
        <taxon>Brassicales</taxon>
        <taxon>Brassicaceae</taxon>
        <taxon>Brassiceae</taxon>
        <taxon>Brassica</taxon>
    </lineage>
</organism>
<reference evidence="1 2" key="1">
    <citation type="submission" date="2021-05" db="EMBL/GenBank/DDBJ databases">
        <title>Genome Assembly of Synthetic Allotetraploid Brassica napus Reveals Homoeologous Exchanges between Subgenomes.</title>
        <authorList>
            <person name="Davis J.T."/>
        </authorList>
    </citation>
    <scope>NUCLEOTIDE SEQUENCE [LARGE SCALE GENOMIC DNA]</scope>
    <source>
        <strain evidence="2">cv. Da-Ae</strain>
        <tissue evidence="1">Seedling</tissue>
    </source>
</reference>